<dbReference type="Pfam" id="PF00005">
    <property type="entry name" value="ABC_tran"/>
    <property type="match status" value="1"/>
</dbReference>
<evidence type="ECO:0000313" key="6">
    <source>
        <dbReference type="Proteomes" id="UP000297598"/>
    </source>
</evidence>
<organism evidence="3 5">
    <name type="scientific">Staphylococcus petrasii</name>
    <dbReference type="NCBI Taxonomy" id="1276936"/>
    <lineage>
        <taxon>Bacteria</taxon>
        <taxon>Bacillati</taxon>
        <taxon>Bacillota</taxon>
        <taxon>Bacilli</taxon>
        <taxon>Bacillales</taxon>
        <taxon>Staphylococcaceae</taxon>
        <taxon>Staphylococcus</taxon>
    </lineage>
</organism>
<dbReference type="InterPro" id="IPR003439">
    <property type="entry name" value="ABC_transporter-like_ATP-bd"/>
</dbReference>
<feature type="domain" description="ABC transporter" evidence="2">
    <location>
        <begin position="7"/>
        <end position="238"/>
    </location>
</feature>
<keyword evidence="3" id="KW-0378">Hydrolase</keyword>
<evidence type="ECO:0000313" key="4">
    <source>
        <dbReference type="EMBL" id="TGE15757.1"/>
    </source>
</evidence>
<keyword evidence="1" id="KW-0812">Transmembrane</keyword>
<dbReference type="GO" id="GO:0016887">
    <property type="term" value="F:ATP hydrolysis activity"/>
    <property type="evidence" value="ECO:0007669"/>
    <property type="project" value="InterPro"/>
</dbReference>
<dbReference type="AlphaFoldDB" id="A0A380G0B5"/>
<protein>
    <submittedName>
        <fullName evidence="4">ABC transporter ATP-binding protein</fullName>
    </submittedName>
    <submittedName>
        <fullName evidence="3">Teichoic acid export ATP-binding protein TagH</fullName>
        <ecNumber evidence="3">3.6.3.40</ecNumber>
    </submittedName>
</protein>
<dbReference type="Gene3D" id="3.40.50.300">
    <property type="entry name" value="P-loop containing nucleotide triphosphate hydrolases"/>
    <property type="match status" value="1"/>
</dbReference>
<dbReference type="SUPFAM" id="SSF52540">
    <property type="entry name" value="P-loop containing nucleoside triphosphate hydrolases"/>
    <property type="match status" value="1"/>
</dbReference>
<reference evidence="4 6" key="2">
    <citation type="submission" date="2019-04" db="EMBL/GenBank/DDBJ databases">
        <title>Genomic characterization of Staphylococcus petrasii strains.</title>
        <authorList>
            <person name="Vrbovska V."/>
            <person name="Kovarovic V."/>
            <person name="Maslanova I."/>
            <person name="Indrakova A."/>
            <person name="Petras P."/>
            <person name="Sedo O."/>
            <person name="Svec P."/>
            <person name="Fisarova L."/>
            <person name="Sedlacek I."/>
            <person name="Doskar J."/>
            <person name="Pantucek R."/>
        </authorList>
    </citation>
    <scope>NUCLEOTIDE SEQUENCE [LARGE SCALE GENOMIC DNA]</scope>
    <source>
        <strain evidence="4 6">P5404</strain>
    </source>
</reference>
<dbReference type="InterPro" id="IPR027417">
    <property type="entry name" value="P-loop_NTPase"/>
</dbReference>
<keyword evidence="1" id="KW-0472">Membrane</keyword>
<keyword evidence="6" id="KW-1185">Reference proteome</keyword>
<keyword evidence="3" id="KW-0547">Nucleotide-binding</keyword>
<dbReference type="Pfam" id="PF22096">
    <property type="entry name" value="TagH_C"/>
    <property type="match status" value="1"/>
</dbReference>
<keyword evidence="1" id="KW-1133">Transmembrane helix</keyword>
<dbReference type="EMBL" id="SRLS01000019">
    <property type="protein sequence ID" value="TGE15757.1"/>
    <property type="molecule type" value="Genomic_DNA"/>
</dbReference>
<dbReference type="PANTHER" id="PTHR46743:SF2">
    <property type="entry name" value="TEICHOIC ACIDS EXPORT ATP-BINDING PROTEIN TAGH"/>
    <property type="match status" value="1"/>
</dbReference>
<sequence length="505" mass="58645">MGSSIVLKLLNVTQYYRNKKDRKWYLPFGYASEDIELNKISLHIYQGEALAIIGEPGSSKTLLGRIMSGDIKPDRGKVLQSVSTYYGDIKDKHLLNITVKEYTKDIQRLFTYETSSHSVEQIIKFAHLDDKASTKVNELSHSEFAQLILSIARVCRNEVIILNHIIEHLDEDFLEKAKQLSKDYVSENLSIVFIDNDVEKVAKVSNYVAWISHGQLRLEGSLNQVLPVFREHERDRLSIEGEEEQQNFDLDWKESRSRLPEMSYNFKRVERYKHVKIPDFIVKFWTILIAGLLAFVLFGALVVNNVGKVEIPANEVQKKVQNKDKDPFEEKLAYGIVLDKSVKLNGEENRNIPKYSFVTITGESAKNYRVVVDGKNYEIGKSKLQYFNPAALYESHEFKTLAPYMKSNYSNYVDYFNGQLHKKHEQVKKTLVPEEDQRFVVPITQQPIDMLFNDENKLTGFVYPIVDKDKLKDKYHIKQDLWTVKTSDGYLIADMKNNKWIYVEL</sequence>
<dbReference type="EMBL" id="UHDO01000001">
    <property type="protein sequence ID" value="SUM43830.1"/>
    <property type="molecule type" value="Genomic_DNA"/>
</dbReference>
<dbReference type="PROSITE" id="PS50893">
    <property type="entry name" value="ABC_TRANSPORTER_2"/>
    <property type="match status" value="1"/>
</dbReference>
<dbReference type="InterPro" id="IPR053990">
    <property type="entry name" value="TagH_C"/>
</dbReference>
<gene>
    <name evidence="3" type="primary">tagH_1</name>
    <name evidence="4" type="ORF">BJR09_10885</name>
    <name evidence="3" type="ORF">NCTC13830_01206</name>
</gene>
<dbReference type="OrthoDB" id="2385601at2"/>
<dbReference type="InterPro" id="IPR050683">
    <property type="entry name" value="Bact_Polysacc_Export_ATP-bd"/>
</dbReference>
<dbReference type="EC" id="3.6.3.40" evidence="3"/>
<dbReference type="RefSeq" id="WP_103298563.1">
    <property type="nucleotide sequence ID" value="NZ_PPQT01000089.1"/>
</dbReference>
<evidence type="ECO:0000256" key="1">
    <source>
        <dbReference type="SAM" id="Phobius"/>
    </source>
</evidence>
<evidence type="ECO:0000313" key="3">
    <source>
        <dbReference type="EMBL" id="SUM43830.1"/>
    </source>
</evidence>
<dbReference type="Pfam" id="PF22269">
    <property type="entry name" value="TagH_SH3-like"/>
    <property type="match status" value="1"/>
</dbReference>
<proteinExistence type="predicted"/>
<accession>A0A380G0B5</accession>
<keyword evidence="3" id="KW-0067">ATP-binding</keyword>
<evidence type="ECO:0000259" key="2">
    <source>
        <dbReference type="PROSITE" id="PS50893"/>
    </source>
</evidence>
<dbReference type="InterPro" id="IPR053989">
    <property type="entry name" value="TagH_SH3-like"/>
</dbReference>
<reference evidence="3 5" key="1">
    <citation type="submission" date="2018-06" db="EMBL/GenBank/DDBJ databases">
        <authorList>
            <consortium name="Pathogen Informatics"/>
            <person name="Doyle S."/>
        </authorList>
    </citation>
    <scope>NUCLEOTIDE SEQUENCE [LARGE SCALE GENOMIC DNA]</scope>
    <source>
        <strain evidence="3 5">NCTC13830</strain>
    </source>
</reference>
<name>A0A380G0B5_9STAP</name>
<feature type="transmembrane region" description="Helical" evidence="1">
    <location>
        <begin position="280"/>
        <end position="303"/>
    </location>
</feature>
<dbReference type="PANTHER" id="PTHR46743">
    <property type="entry name" value="TEICHOIC ACIDS EXPORT ATP-BINDING PROTEIN TAGH"/>
    <property type="match status" value="1"/>
</dbReference>
<dbReference type="Proteomes" id="UP000297598">
    <property type="component" value="Unassembled WGS sequence"/>
</dbReference>
<evidence type="ECO:0000313" key="5">
    <source>
        <dbReference type="Proteomes" id="UP000254047"/>
    </source>
</evidence>
<dbReference type="GO" id="GO:0005524">
    <property type="term" value="F:ATP binding"/>
    <property type="evidence" value="ECO:0007669"/>
    <property type="project" value="UniProtKB-KW"/>
</dbReference>
<dbReference type="Proteomes" id="UP000254047">
    <property type="component" value="Unassembled WGS sequence"/>
</dbReference>